<evidence type="ECO:0000256" key="7">
    <source>
        <dbReference type="ARBA" id="ARBA00022598"/>
    </source>
</evidence>
<dbReference type="EMBL" id="FODF01000003">
    <property type="protein sequence ID" value="SEN39175.1"/>
    <property type="molecule type" value="Genomic_DNA"/>
</dbReference>
<dbReference type="CDD" id="cd02196">
    <property type="entry name" value="PurM"/>
    <property type="match status" value="1"/>
</dbReference>
<protein>
    <recommendedName>
        <fullName evidence="5 15">Phosphoribosylformylglycinamidine cyclo-ligase</fullName>
        <ecNumber evidence="4 15">6.3.3.1</ecNumber>
    </recommendedName>
    <alternativeName>
        <fullName evidence="12 15">AIR synthase</fullName>
    </alternativeName>
    <alternativeName>
        <fullName evidence="13 15">AIRS</fullName>
    </alternativeName>
    <alternativeName>
        <fullName evidence="11 15">Phosphoribosyl-aminoimidazole synthetase</fullName>
    </alternativeName>
</protein>
<evidence type="ECO:0000313" key="18">
    <source>
        <dbReference type="EMBL" id="SEN39175.1"/>
    </source>
</evidence>
<dbReference type="FunFam" id="3.30.1330.10:FF:000001">
    <property type="entry name" value="Phosphoribosylformylglycinamidine cyclo-ligase"/>
    <property type="match status" value="1"/>
</dbReference>
<evidence type="ECO:0000256" key="5">
    <source>
        <dbReference type="ARBA" id="ARBA00020367"/>
    </source>
</evidence>
<dbReference type="Gene3D" id="3.90.650.10">
    <property type="entry name" value="PurM-like C-terminal domain"/>
    <property type="match status" value="1"/>
</dbReference>
<evidence type="ECO:0000259" key="16">
    <source>
        <dbReference type="Pfam" id="PF00586"/>
    </source>
</evidence>
<dbReference type="GO" id="GO:0005829">
    <property type="term" value="C:cytosol"/>
    <property type="evidence" value="ECO:0007669"/>
    <property type="project" value="TreeGrafter"/>
</dbReference>
<evidence type="ECO:0000256" key="14">
    <source>
        <dbReference type="ARBA" id="ARBA00049057"/>
    </source>
</evidence>
<dbReference type="SUPFAM" id="SSF56042">
    <property type="entry name" value="PurM C-terminal domain-like"/>
    <property type="match status" value="1"/>
</dbReference>
<comment type="similarity">
    <text evidence="3 15">Belongs to the AIR synthase family.</text>
</comment>
<comment type="catalytic activity">
    <reaction evidence="14 15">
        <text>2-formamido-N(1)-(5-O-phospho-beta-D-ribosyl)acetamidine + ATP = 5-amino-1-(5-phospho-beta-D-ribosyl)imidazole + ADP + phosphate + H(+)</text>
        <dbReference type="Rhea" id="RHEA:23032"/>
        <dbReference type="ChEBI" id="CHEBI:15378"/>
        <dbReference type="ChEBI" id="CHEBI:30616"/>
        <dbReference type="ChEBI" id="CHEBI:43474"/>
        <dbReference type="ChEBI" id="CHEBI:137981"/>
        <dbReference type="ChEBI" id="CHEBI:147287"/>
        <dbReference type="ChEBI" id="CHEBI:456216"/>
        <dbReference type="EC" id="6.3.3.1"/>
    </reaction>
</comment>
<evidence type="ECO:0000256" key="9">
    <source>
        <dbReference type="ARBA" id="ARBA00022755"/>
    </source>
</evidence>
<comment type="pathway">
    <text evidence="2 15">Purine metabolism; IMP biosynthesis via de novo pathway; 5-amino-1-(5-phospho-D-ribosyl)imidazole from N(2)-formyl-N(1)-(5-phospho-D-ribosyl)glycinamide: step 2/2.</text>
</comment>
<dbReference type="Pfam" id="PF00586">
    <property type="entry name" value="AIRS"/>
    <property type="match status" value="1"/>
</dbReference>
<name>A0A1H8G5Z7_9FIRM</name>
<dbReference type="GO" id="GO:0004641">
    <property type="term" value="F:phosphoribosylformylglycinamidine cyclo-ligase activity"/>
    <property type="evidence" value="ECO:0007669"/>
    <property type="project" value="UniProtKB-UniRule"/>
</dbReference>
<dbReference type="EC" id="6.3.3.1" evidence="4 15"/>
<comment type="subcellular location">
    <subcellularLocation>
        <location evidence="1 15">Cytoplasm</location>
    </subcellularLocation>
</comment>
<keyword evidence="10 15" id="KW-0067">ATP-binding</keyword>
<feature type="domain" description="PurM-like N-terminal" evidence="16">
    <location>
        <begin position="59"/>
        <end position="162"/>
    </location>
</feature>
<dbReference type="InterPro" id="IPR004733">
    <property type="entry name" value="PurM_cligase"/>
</dbReference>
<evidence type="ECO:0000256" key="3">
    <source>
        <dbReference type="ARBA" id="ARBA00010280"/>
    </source>
</evidence>
<dbReference type="PANTHER" id="PTHR10520">
    <property type="entry name" value="TRIFUNCTIONAL PURINE BIOSYNTHETIC PROTEIN ADENOSINE-3-RELATED"/>
    <property type="match status" value="1"/>
</dbReference>
<reference evidence="18 19" key="1">
    <citation type="submission" date="2016-10" db="EMBL/GenBank/DDBJ databases">
        <authorList>
            <person name="de Groot N.N."/>
        </authorList>
    </citation>
    <scope>NUCLEOTIDE SEQUENCE [LARGE SCALE GENOMIC DNA]</scope>
    <source>
        <strain evidence="18 19">Calf135</strain>
    </source>
</reference>
<evidence type="ECO:0000256" key="13">
    <source>
        <dbReference type="ARBA" id="ARBA00033093"/>
    </source>
</evidence>
<feature type="domain" description="PurM-like C-terminal" evidence="17">
    <location>
        <begin position="175"/>
        <end position="323"/>
    </location>
</feature>
<dbReference type="GO" id="GO:0006189">
    <property type="term" value="P:'de novo' IMP biosynthetic process"/>
    <property type="evidence" value="ECO:0007669"/>
    <property type="project" value="UniProtKB-UniRule"/>
</dbReference>
<dbReference type="SUPFAM" id="SSF55326">
    <property type="entry name" value="PurM N-terminal domain-like"/>
    <property type="match status" value="1"/>
</dbReference>
<evidence type="ECO:0000256" key="8">
    <source>
        <dbReference type="ARBA" id="ARBA00022741"/>
    </source>
</evidence>
<evidence type="ECO:0000259" key="17">
    <source>
        <dbReference type="Pfam" id="PF02769"/>
    </source>
</evidence>
<dbReference type="Pfam" id="PF02769">
    <property type="entry name" value="AIRS_C"/>
    <property type="match status" value="1"/>
</dbReference>
<dbReference type="InterPro" id="IPR016188">
    <property type="entry name" value="PurM-like_N"/>
</dbReference>
<evidence type="ECO:0000256" key="6">
    <source>
        <dbReference type="ARBA" id="ARBA00022490"/>
    </source>
</evidence>
<evidence type="ECO:0000256" key="10">
    <source>
        <dbReference type="ARBA" id="ARBA00022840"/>
    </source>
</evidence>
<dbReference type="STRING" id="215200.SAMN05216454_10370"/>
<proteinExistence type="inferred from homology"/>
<evidence type="ECO:0000256" key="11">
    <source>
        <dbReference type="ARBA" id="ARBA00031908"/>
    </source>
</evidence>
<evidence type="ECO:0000256" key="12">
    <source>
        <dbReference type="ARBA" id="ARBA00032931"/>
    </source>
</evidence>
<gene>
    <name evidence="15" type="primary">purM</name>
    <name evidence="18" type="ORF">SAMN05216454_10370</name>
</gene>
<dbReference type="GO" id="GO:0004637">
    <property type="term" value="F:phosphoribosylamine-glycine ligase activity"/>
    <property type="evidence" value="ECO:0007669"/>
    <property type="project" value="TreeGrafter"/>
</dbReference>
<evidence type="ECO:0000256" key="1">
    <source>
        <dbReference type="ARBA" id="ARBA00004496"/>
    </source>
</evidence>
<dbReference type="UniPathway" id="UPA00074">
    <property type="reaction ID" value="UER00129"/>
</dbReference>
<dbReference type="InterPro" id="IPR010918">
    <property type="entry name" value="PurM-like_C_dom"/>
</dbReference>
<dbReference type="InterPro" id="IPR036921">
    <property type="entry name" value="PurM-like_N_sf"/>
</dbReference>
<evidence type="ECO:0000256" key="4">
    <source>
        <dbReference type="ARBA" id="ARBA00013047"/>
    </source>
</evidence>
<dbReference type="NCBIfam" id="TIGR00878">
    <property type="entry name" value="purM"/>
    <property type="match status" value="1"/>
</dbReference>
<keyword evidence="7 15" id="KW-0436">Ligase</keyword>
<dbReference type="GO" id="GO:0046084">
    <property type="term" value="P:adenine biosynthetic process"/>
    <property type="evidence" value="ECO:0007669"/>
    <property type="project" value="TreeGrafter"/>
</dbReference>
<organism evidence="18 19">
    <name type="scientific">Peptostreptococcus russellii</name>
    <dbReference type="NCBI Taxonomy" id="215200"/>
    <lineage>
        <taxon>Bacteria</taxon>
        <taxon>Bacillati</taxon>
        <taxon>Bacillota</taxon>
        <taxon>Clostridia</taxon>
        <taxon>Peptostreptococcales</taxon>
        <taxon>Peptostreptococcaceae</taxon>
        <taxon>Peptostreptococcus</taxon>
    </lineage>
</organism>
<dbReference type="AlphaFoldDB" id="A0A1H8G5Z7"/>
<evidence type="ECO:0000256" key="2">
    <source>
        <dbReference type="ARBA" id="ARBA00004686"/>
    </source>
</evidence>
<dbReference type="FunFam" id="3.90.650.10:FF:000011">
    <property type="entry name" value="Phosphoribosylformylglycinamidine cyclo-ligase"/>
    <property type="match status" value="1"/>
</dbReference>
<dbReference type="PANTHER" id="PTHR10520:SF12">
    <property type="entry name" value="TRIFUNCTIONAL PURINE BIOSYNTHETIC PROTEIN ADENOSINE-3"/>
    <property type="match status" value="1"/>
</dbReference>
<evidence type="ECO:0000313" key="19">
    <source>
        <dbReference type="Proteomes" id="UP000199512"/>
    </source>
</evidence>
<dbReference type="Gene3D" id="3.30.1330.10">
    <property type="entry name" value="PurM-like, N-terminal domain"/>
    <property type="match status" value="1"/>
</dbReference>
<keyword evidence="9 15" id="KW-0658">Purine biosynthesis</keyword>
<dbReference type="HAMAP" id="MF_00741">
    <property type="entry name" value="AIRS"/>
    <property type="match status" value="1"/>
</dbReference>
<keyword evidence="6 15" id="KW-0963">Cytoplasm</keyword>
<accession>A0A1H8G5Z7</accession>
<dbReference type="GO" id="GO:0005524">
    <property type="term" value="F:ATP binding"/>
    <property type="evidence" value="ECO:0007669"/>
    <property type="project" value="UniProtKB-KW"/>
</dbReference>
<dbReference type="Proteomes" id="UP000199512">
    <property type="component" value="Unassembled WGS sequence"/>
</dbReference>
<keyword evidence="19" id="KW-1185">Reference proteome</keyword>
<keyword evidence="8 15" id="KW-0547">Nucleotide-binding</keyword>
<sequence length="360" mass="39360">MAMLTYKNSGVNIDEGNRAVDLIKGKIKETYDSNVVGDLGNFSGSYSIKDFMGMEEPILLASTDGVGTKLKIAQMMDKHNTVGIDLVAMCVNDLICQGAKPLFFLDYIALGKLVPEHIEKIVSGIADGCKMSSCALIGGETAEMPGMYGEDDYDLAGFSIGIADKKKVVSGADVKSGDVLVGISSSGIHSNGFSFIRKIFLDEYKYDLSKYVDELNMSLGDALLTPTKIYVDLALDAIKNNNIKAIAHITGGGLIENIVRVIPKGLGLDIETKSWEKAPIFKMIEGFDAIDKRELHKSFNMGVGLVMIVNKEDVNKLVDFVNNRENKNIAFVEDKYKELMEDKAYIIGEVTEKHEGVELI</sequence>
<dbReference type="InterPro" id="IPR036676">
    <property type="entry name" value="PurM-like_C_sf"/>
</dbReference>
<evidence type="ECO:0000256" key="15">
    <source>
        <dbReference type="HAMAP-Rule" id="MF_00741"/>
    </source>
</evidence>